<dbReference type="InterPro" id="IPR000528">
    <property type="entry name" value="Plant_nsLTP"/>
</dbReference>
<dbReference type="EMBL" id="JAVYJV010000004">
    <property type="protein sequence ID" value="KAK4372246.1"/>
    <property type="molecule type" value="Genomic_DNA"/>
</dbReference>
<dbReference type="Gene3D" id="1.10.110.10">
    <property type="entry name" value="Plant lipid-transfer and hydrophobic proteins"/>
    <property type="match status" value="1"/>
</dbReference>
<dbReference type="GO" id="GO:0008289">
    <property type="term" value="F:lipid binding"/>
    <property type="evidence" value="ECO:0007669"/>
    <property type="project" value="InterPro"/>
</dbReference>
<evidence type="ECO:0000256" key="2">
    <source>
        <dbReference type="SAM" id="SignalP"/>
    </source>
</evidence>
<dbReference type="PANTHER" id="PTHR33076">
    <property type="entry name" value="NON-SPECIFIC LIPID-TRANSFER PROTEIN 2-RELATED"/>
    <property type="match status" value="1"/>
</dbReference>
<organism evidence="3 4">
    <name type="scientific">Anisodus tanguticus</name>
    <dbReference type="NCBI Taxonomy" id="243964"/>
    <lineage>
        <taxon>Eukaryota</taxon>
        <taxon>Viridiplantae</taxon>
        <taxon>Streptophyta</taxon>
        <taxon>Embryophyta</taxon>
        <taxon>Tracheophyta</taxon>
        <taxon>Spermatophyta</taxon>
        <taxon>Magnoliopsida</taxon>
        <taxon>eudicotyledons</taxon>
        <taxon>Gunneridae</taxon>
        <taxon>Pentapetalae</taxon>
        <taxon>asterids</taxon>
        <taxon>lamiids</taxon>
        <taxon>Solanales</taxon>
        <taxon>Solanaceae</taxon>
        <taxon>Solanoideae</taxon>
        <taxon>Hyoscyameae</taxon>
        <taxon>Anisodus</taxon>
    </lineage>
</organism>
<proteinExistence type="inferred from homology"/>
<keyword evidence="2" id="KW-0732">Signal</keyword>
<evidence type="ECO:0000313" key="3">
    <source>
        <dbReference type="EMBL" id="KAK4372246.1"/>
    </source>
</evidence>
<sequence>MKPSSFSLVVILIIYLLLSCPSSSDAAVKCNDIAKLFKPCIDWMTTGYKRSGVAPKACCDQIFKLNTMGTDREAEIAICECVKFQMQDLNIIEIVAISLSGRYLFFDLVFMRHNGHAKLNNSNAISENGSFVKKERDKNDSSESRE</sequence>
<evidence type="ECO:0000256" key="1">
    <source>
        <dbReference type="ARBA" id="ARBA00009748"/>
    </source>
</evidence>
<protein>
    <recommendedName>
        <fullName evidence="5">Bifunctional inhibitor/plant lipid transfer protein/seed storage helical domain-containing protein</fullName>
    </recommendedName>
</protein>
<evidence type="ECO:0000313" key="4">
    <source>
        <dbReference type="Proteomes" id="UP001291623"/>
    </source>
</evidence>
<dbReference type="InterPro" id="IPR036312">
    <property type="entry name" value="Bifun_inhib/LTP/seed_sf"/>
</dbReference>
<accession>A0AAE1SPB6</accession>
<gene>
    <name evidence="3" type="ORF">RND71_007630</name>
</gene>
<evidence type="ECO:0008006" key="5">
    <source>
        <dbReference type="Google" id="ProtNLM"/>
    </source>
</evidence>
<reference evidence="3" key="1">
    <citation type="submission" date="2023-12" db="EMBL/GenBank/DDBJ databases">
        <title>Genome assembly of Anisodus tanguticus.</title>
        <authorList>
            <person name="Wang Y.-J."/>
        </authorList>
    </citation>
    <scope>NUCLEOTIDE SEQUENCE</scope>
    <source>
        <strain evidence="3">KB-2021</strain>
        <tissue evidence="3">Leaf</tissue>
    </source>
</reference>
<name>A0AAE1SPB6_9SOLA</name>
<dbReference type="PROSITE" id="PS51257">
    <property type="entry name" value="PROKAR_LIPOPROTEIN"/>
    <property type="match status" value="1"/>
</dbReference>
<feature type="chain" id="PRO_5042038293" description="Bifunctional inhibitor/plant lipid transfer protein/seed storage helical domain-containing protein" evidence="2">
    <location>
        <begin position="27"/>
        <end position="146"/>
    </location>
</feature>
<comment type="caution">
    <text evidence="3">The sequence shown here is derived from an EMBL/GenBank/DDBJ whole genome shotgun (WGS) entry which is preliminary data.</text>
</comment>
<dbReference type="AlphaFoldDB" id="A0AAE1SPB6"/>
<keyword evidence="4" id="KW-1185">Reference proteome</keyword>
<dbReference type="Proteomes" id="UP001291623">
    <property type="component" value="Unassembled WGS sequence"/>
</dbReference>
<feature type="signal peptide" evidence="2">
    <location>
        <begin position="1"/>
        <end position="26"/>
    </location>
</feature>
<dbReference type="GO" id="GO:0006869">
    <property type="term" value="P:lipid transport"/>
    <property type="evidence" value="ECO:0007669"/>
    <property type="project" value="InterPro"/>
</dbReference>
<dbReference type="SUPFAM" id="SSF47699">
    <property type="entry name" value="Bifunctional inhibitor/lipid-transfer protein/seed storage 2S albumin"/>
    <property type="match status" value="1"/>
</dbReference>
<comment type="similarity">
    <text evidence="1">Belongs to the plant LTP family.</text>
</comment>